<evidence type="ECO:0000313" key="2">
    <source>
        <dbReference type="EMBL" id="VVC32030.1"/>
    </source>
</evidence>
<name>A0A5E4MRM4_9HEMI</name>
<sequence>MVSPPPQSVTRFAIDSQHLLRVGVDPVDKCVSLVRVAHSQAHLLYACPLTSAAVRKKLGRRTEIAPEKRRNATLRWTPKSHFKTGDVRFKYVFTIMTNQEERVVLITKSKSVTSTVLVVERQVDNNNDRNEKNEYIAGGEHSGIVISKIGNYDVENETPADTSVQFCVFLVNGQTGLHTKEMRTIRFWCNRDEKVDASAVASQFFQDLVSPDQFPLDYVGFVKRMLTLMHKGYKCLSRLEIELKQLEKTSIKPVHQVPVESSTTNSDITRTKLRELIESSYPNPLTIDDIYKKRGWDHADIKDNLDILQQSGIVKPVDGGGYTRVVLHDKIVEQIPIIQTNRQPTVAIITAEYCEKVAVDALIENKETFVRYTTVGESNVYTIGKMGNHSVVCTKLPALGLSRQATIASGNAITRLLGTFQKVEHVFVCGAGGGVPHYTNYDKHVKLGDVVVSHYGNKQKAVYTYCENVLNENGNITFHCRQYSPKTFDIQIAAMKLQTEVKSIDNTRPLWDVYLSEGLNKIEKQKTDGESDFNRPPADSDKLQMFIGGGTELIEITHPISDSQKNKDLGTRIHVGPIGGGQSAVSNESTRKKFATEYKLLAMDSEFDSVMGSLMGNYCHSYAVVRGISDYKDGSLKNDWQPYASLAAASVIKAILSIIKI</sequence>
<dbReference type="InterPro" id="IPR035994">
    <property type="entry name" value="Nucleoside_phosphorylase_sf"/>
</dbReference>
<feature type="domain" description="Winged helix-turn-helix" evidence="1">
    <location>
        <begin position="261"/>
        <end position="322"/>
    </location>
</feature>
<dbReference type="GO" id="GO:0009116">
    <property type="term" value="P:nucleoside metabolic process"/>
    <property type="evidence" value="ECO:0007669"/>
    <property type="project" value="InterPro"/>
</dbReference>
<dbReference type="PANTHER" id="PTHR47705:SF1">
    <property type="entry name" value="PNP_UDP_1 DOMAIN-CONTAINING PROTEIN"/>
    <property type="match status" value="1"/>
</dbReference>
<evidence type="ECO:0000313" key="3">
    <source>
        <dbReference type="Proteomes" id="UP000325440"/>
    </source>
</evidence>
<reference evidence="2 3" key="1">
    <citation type="submission" date="2019-08" db="EMBL/GenBank/DDBJ databases">
        <authorList>
            <person name="Alioto T."/>
            <person name="Alioto T."/>
            <person name="Gomez Garrido J."/>
        </authorList>
    </citation>
    <scope>NUCLEOTIDE SEQUENCE [LARGE SCALE GENOMIC DNA]</scope>
</reference>
<proteinExistence type="predicted"/>
<dbReference type="EMBL" id="CABPRJ010000952">
    <property type="protein sequence ID" value="VVC32030.1"/>
    <property type="molecule type" value="Genomic_DNA"/>
</dbReference>
<dbReference type="OrthoDB" id="1577640at2759"/>
<dbReference type="Gene3D" id="3.40.50.1580">
    <property type="entry name" value="Nucleoside phosphorylase domain"/>
    <property type="match status" value="1"/>
</dbReference>
<protein>
    <submittedName>
        <fullName evidence="2">Nucleoside phosphorylase domain</fullName>
    </submittedName>
</protein>
<dbReference type="PANTHER" id="PTHR47705">
    <property type="entry name" value="AGAP000321-PA"/>
    <property type="match status" value="1"/>
</dbReference>
<dbReference type="Proteomes" id="UP000325440">
    <property type="component" value="Unassembled WGS sequence"/>
</dbReference>
<dbReference type="AlphaFoldDB" id="A0A5E4MRM4"/>
<organism evidence="2 3">
    <name type="scientific">Cinara cedri</name>
    <dbReference type="NCBI Taxonomy" id="506608"/>
    <lineage>
        <taxon>Eukaryota</taxon>
        <taxon>Metazoa</taxon>
        <taxon>Ecdysozoa</taxon>
        <taxon>Arthropoda</taxon>
        <taxon>Hexapoda</taxon>
        <taxon>Insecta</taxon>
        <taxon>Pterygota</taxon>
        <taxon>Neoptera</taxon>
        <taxon>Paraneoptera</taxon>
        <taxon>Hemiptera</taxon>
        <taxon>Sternorrhyncha</taxon>
        <taxon>Aphidomorpha</taxon>
        <taxon>Aphidoidea</taxon>
        <taxon>Aphididae</taxon>
        <taxon>Lachninae</taxon>
        <taxon>Cinara</taxon>
    </lineage>
</organism>
<dbReference type="InterPro" id="IPR055121">
    <property type="entry name" value="HTH_69"/>
</dbReference>
<gene>
    <name evidence="2" type="ORF">CINCED_3A008112</name>
</gene>
<accession>A0A5E4MRM4</accession>
<evidence type="ECO:0000259" key="1">
    <source>
        <dbReference type="Pfam" id="PF22979"/>
    </source>
</evidence>
<dbReference type="GO" id="GO:0003824">
    <property type="term" value="F:catalytic activity"/>
    <property type="evidence" value="ECO:0007669"/>
    <property type="project" value="InterPro"/>
</dbReference>
<dbReference type="Pfam" id="PF22979">
    <property type="entry name" value="HTH_69"/>
    <property type="match status" value="1"/>
</dbReference>
<keyword evidence="3" id="KW-1185">Reference proteome</keyword>
<dbReference type="SUPFAM" id="SSF53167">
    <property type="entry name" value="Purine and uridine phosphorylases"/>
    <property type="match status" value="1"/>
</dbReference>